<reference evidence="1 2" key="1">
    <citation type="submission" date="2021-06" db="EMBL/GenBank/DDBJ databases">
        <title>Caerostris extrusa draft genome.</title>
        <authorList>
            <person name="Kono N."/>
            <person name="Arakawa K."/>
        </authorList>
    </citation>
    <scope>NUCLEOTIDE SEQUENCE [LARGE SCALE GENOMIC DNA]</scope>
</reference>
<keyword evidence="2" id="KW-1185">Reference proteome</keyword>
<evidence type="ECO:0000313" key="2">
    <source>
        <dbReference type="Proteomes" id="UP001054945"/>
    </source>
</evidence>
<comment type="caution">
    <text evidence="1">The sequence shown here is derived from an EMBL/GenBank/DDBJ whole genome shotgun (WGS) entry which is preliminary data.</text>
</comment>
<accession>A0AAV4UHB7</accession>
<proteinExistence type="predicted"/>
<dbReference type="Proteomes" id="UP001054945">
    <property type="component" value="Unassembled WGS sequence"/>
</dbReference>
<organism evidence="1 2">
    <name type="scientific">Caerostris extrusa</name>
    <name type="common">Bark spider</name>
    <name type="synonym">Caerostris bankana</name>
    <dbReference type="NCBI Taxonomy" id="172846"/>
    <lineage>
        <taxon>Eukaryota</taxon>
        <taxon>Metazoa</taxon>
        <taxon>Ecdysozoa</taxon>
        <taxon>Arthropoda</taxon>
        <taxon>Chelicerata</taxon>
        <taxon>Arachnida</taxon>
        <taxon>Araneae</taxon>
        <taxon>Araneomorphae</taxon>
        <taxon>Entelegynae</taxon>
        <taxon>Araneoidea</taxon>
        <taxon>Araneidae</taxon>
        <taxon>Caerostris</taxon>
    </lineage>
</organism>
<evidence type="ECO:0000313" key="1">
    <source>
        <dbReference type="EMBL" id="GIY57236.1"/>
    </source>
</evidence>
<gene>
    <name evidence="1" type="ORF">CEXT_249651</name>
</gene>
<name>A0AAV4UHB7_CAEEX</name>
<dbReference type="AlphaFoldDB" id="A0AAV4UHB7"/>
<dbReference type="EMBL" id="BPLR01012870">
    <property type="protein sequence ID" value="GIY57236.1"/>
    <property type="molecule type" value="Genomic_DNA"/>
</dbReference>
<protein>
    <submittedName>
        <fullName evidence="1">Uncharacterized protein</fullName>
    </submittedName>
</protein>
<sequence>MTLPKQKKQEVKGGGSCNGGGGTIFRFLFKTFPSADGHKSAEEIALQKIGHESFCPCLGRFLWGALQVSESLLPGPFCCCCWQSYRWVACIMASSPLNSLSNKIFFYLTKMGFHMVSICLF</sequence>